<evidence type="ECO:0000313" key="3">
    <source>
        <dbReference type="EMBL" id="QHN76386.1"/>
    </source>
</evidence>
<reference evidence="3 4" key="1">
    <citation type="submission" date="2020-01" db="EMBL/GenBank/DDBJ databases">
        <title>Genome sequence of Arachis hypogaea, cultivar Shitouqi.</title>
        <authorList>
            <person name="Zhuang W."/>
            <person name="Chen H."/>
            <person name="Varshney R."/>
            <person name="Wang D."/>
            <person name="Ming R."/>
        </authorList>
    </citation>
    <scope>NUCLEOTIDE SEQUENCE [LARGE SCALE GENOMIC DNA]</scope>
    <source>
        <tissue evidence="3">Young leaf</tissue>
    </source>
</reference>
<dbReference type="InterPro" id="IPR024752">
    <property type="entry name" value="Myb/SANT-like_dom"/>
</dbReference>
<dbReference type="PANTHER" id="PTHR46250:SF18">
    <property type="entry name" value="MYB_SANT-LIKE DOMAIN-CONTAINING PROTEIN"/>
    <property type="match status" value="1"/>
</dbReference>
<gene>
    <name evidence="3" type="ORF">DS421_19g643440</name>
</gene>
<evidence type="ECO:0000259" key="2">
    <source>
        <dbReference type="Pfam" id="PF12776"/>
    </source>
</evidence>
<dbReference type="Gramene" id="arahy.Tifrunner.gnm2.ann2.Ah19g102100.1">
    <property type="protein sequence ID" value="arahy.Tifrunner.gnm2.ann2.Ah19g102100.1-CDS"/>
    <property type="gene ID" value="arahy.Tifrunner.gnm2.ann2.Ah19g102100"/>
</dbReference>
<feature type="region of interest" description="Disordered" evidence="1">
    <location>
        <begin position="176"/>
        <end position="199"/>
    </location>
</feature>
<organism evidence="3 4">
    <name type="scientific">Arachis hypogaea</name>
    <name type="common">Peanut</name>
    <dbReference type="NCBI Taxonomy" id="3818"/>
    <lineage>
        <taxon>Eukaryota</taxon>
        <taxon>Viridiplantae</taxon>
        <taxon>Streptophyta</taxon>
        <taxon>Embryophyta</taxon>
        <taxon>Tracheophyta</taxon>
        <taxon>Spermatophyta</taxon>
        <taxon>Magnoliopsida</taxon>
        <taxon>eudicotyledons</taxon>
        <taxon>Gunneridae</taxon>
        <taxon>Pentapetalae</taxon>
        <taxon>rosids</taxon>
        <taxon>fabids</taxon>
        <taxon>Fabales</taxon>
        <taxon>Fabaceae</taxon>
        <taxon>Papilionoideae</taxon>
        <taxon>50 kb inversion clade</taxon>
        <taxon>dalbergioids sensu lato</taxon>
        <taxon>Dalbergieae</taxon>
        <taxon>Pterocarpus clade</taxon>
        <taxon>Arachis</taxon>
    </lineage>
</organism>
<dbReference type="Proteomes" id="UP000464620">
    <property type="component" value="Chromosome B09"/>
</dbReference>
<evidence type="ECO:0000256" key="1">
    <source>
        <dbReference type="SAM" id="MobiDB-lite"/>
    </source>
</evidence>
<accession>A0A6B9V4I8</accession>
<dbReference type="Pfam" id="PF12776">
    <property type="entry name" value="Myb_DNA-bind_3"/>
    <property type="match status" value="1"/>
</dbReference>
<feature type="domain" description="Myb/SANT-like" evidence="2">
    <location>
        <begin position="6"/>
        <end position="95"/>
    </location>
</feature>
<dbReference type="PANTHER" id="PTHR46250">
    <property type="entry name" value="MYB/SANT-LIKE DNA-BINDING DOMAIN PROTEIN-RELATED"/>
    <property type="match status" value="1"/>
</dbReference>
<protein>
    <submittedName>
        <fullName evidence="3">Myb/SANT-like domain-containing protein</fullName>
    </submittedName>
</protein>
<name>A0A6B9V4I8_ARAHY</name>
<proteinExistence type="predicted"/>
<sequence length="287" mass="32561">MDRHVWTDEETEVFVGFMDELVIEGRIVDAGQFRPGSFEKLATKMNERFPGGGFQITHCKNKVKRLKEKYQFATDMAACSDFGWDDVKQCVVVDNKEILAAYMKKQGVRLYTPRKPFPLYMRLEKIFCKEIANGDAAVCDNDAEEEVQMNGYEEMDEEDTDIFNSNHDCSESLLQQSNSVASSSGKKQGKKPSSFKAAKDTKMMKELTDTLKFVFDQQGKRLDAFAQAMVNTREEKKAGDILSELGFTDDEVISIALKFSTNPQLEKIFWSLGNSQKAGFIRAILHT</sequence>
<feature type="compositionally biased region" description="Low complexity" evidence="1">
    <location>
        <begin position="182"/>
        <end position="196"/>
    </location>
</feature>
<dbReference type="AlphaFoldDB" id="A0A6B9V4I8"/>
<dbReference type="EMBL" id="CP031001">
    <property type="protein sequence ID" value="QHN76386.1"/>
    <property type="molecule type" value="Genomic_DNA"/>
</dbReference>
<evidence type="ECO:0000313" key="4">
    <source>
        <dbReference type="Proteomes" id="UP000464620"/>
    </source>
</evidence>